<sequence>MTNITKSPVLFVSHGSPMMAVEKSTTSEFLQKLGKELPIPTAIVVFSAHLDRASDIIITSGTNPKTVHDFYGFPPQLYAVNYPASGDPTLAKQIANKFVKADLVPTLSDDQGWDHGVWIPLRLMFPKANVPVVQISINSELGAEKNFQYGEIISDLRDQGVLIVGSGGISHNLRELFNPQPTQNRTEMVNEFTGWVHDKLQARDIESLLNYEHEAPHARFNHPTQEHFLPLIAALGSSDLIYVERVHQDIENDVLAMDAYLFS</sequence>
<dbReference type="Pfam" id="PF02900">
    <property type="entry name" value="LigB"/>
    <property type="match status" value="1"/>
</dbReference>
<gene>
    <name evidence="7" type="ORF">PGX00_10270</name>
</gene>
<keyword evidence="4" id="KW-0862">Zinc</keyword>
<evidence type="ECO:0000256" key="3">
    <source>
        <dbReference type="ARBA" id="ARBA00022723"/>
    </source>
</evidence>
<dbReference type="PIRSF" id="PIRSF006157">
    <property type="entry name" value="Doxgns_DODA"/>
    <property type="match status" value="1"/>
</dbReference>
<evidence type="ECO:0000256" key="4">
    <source>
        <dbReference type="ARBA" id="ARBA00022833"/>
    </source>
</evidence>
<dbReference type="SUPFAM" id="SSF53213">
    <property type="entry name" value="LigB-like"/>
    <property type="match status" value="1"/>
</dbReference>
<comment type="similarity">
    <text evidence="2">Belongs to the DODA-type extradiol aromatic ring-opening dioxygenase family.</text>
</comment>
<accession>A0ABT4YR26</accession>
<comment type="caution">
    <text evidence="7">The sequence shown here is derived from an EMBL/GenBank/DDBJ whole genome shotgun (WGS) entry which is preliminary data.</text>
</comment>
<dbReference type="RefSeq" id="WP_272135876.1">
    <property type="nucleotide sequence ID" value="NZ_JAQLOI010000001.1"/>
</dbReference>
<evidence type="ECO:0000259" key="6">
    <source>
        <dbReference type="Pfam" id="PF02900"/>
    </source>
</evidence>
<dbReference type="Gene3D" id="3.40.830.10">
    <property type="entry name" value="LigB-like"/>
    <property type="match status" value="1"/>
</dbReference>
<evidence type="ECO:0000256" key="2">
    <source>
        <dbReference type="ARBA" id="ARBA00007581"/>
    </source>
</evidence>
<dbReference type="InterPro" id="IPR014436">
    <property type="entry name" value="Extradiol_dOase_DODA"/>
</dbReference>
<keyword evidence="8" id="KW-1185">Reference proteome</keyword>
<protein>
    <submittedName>
        <fullName evidence="7">Class III extradiol ring-cleavage dioxygenase</fullName>
    </submittedName>
</protein>
<dbReference type="EMBL" id="JAQLOI010000001">
    <property type="protein sequence ID" value="MDB1124009.1"/>
    <property type="molecule type" value="Genomic_DNA"/>
</dbReference>
<dbReference type="GO" id="GO:0051213">
    <property type="term" value="F:dioxygenase activity"/>
    <property type="evidence" value="ECO:0007669"/>
    <property type="project" value="UniProtKB-KW"/>
</dbReference>
<dbReference type="Proteomes" id="UP001210678">
    <property type="component" value="Unassembled WGS sequence"/>
</dbReference>
<keyword evidence="5" id="KW-0560">Oxidoreductase</keyword>
<proteinExistence type="inferred from homology"/>
<dbReference type="CDD" id="cd07363">
    <property type="entry name" value="45_DOPA_Dioxygenase"/>
    <property type="match status" value="1"/>
</dbReference>
<dbReference type="PANTHER" id="PTHR30096">
    <property type="entry name" value="4,5-DOPA DIOXYGENASE EXTRADIOL-LIKE PROTEIN"/>
    <property type="match status" value="1"/>
</dbReference>
<reference evidence="7 8" key="1">
    <citation type="submission" date="2023-01" db="EMBL/GenBank/DDBJ databases">
        <title>Vibrio sp. KJ40-1 sp.nov, isolated from marine algae.</title>
        <authorList>
            <person name="Butt M."/>
            <person name="Kim J.M.J."/>
            <person name="Jeon C.O.C."/>
        </authorList>
    </citation>
    <scope>NUCLEOTIDE SEQUENCE [LARGE SCALE GENOMIC DNA]</scope>
    <source>
        <strain evidence="7 8">KJ40-1</strain>
    </source>
</reference>
<keyword evidence="7" id="KW-0223">Dioxygenase</keyword>
<keyword evidence="3" id="KW-0479">Metal-binding</keyword>
<dbReference type="InterPro" id="IPR004183">
    <property type="entry name" value="Xdiol_dOase_suB"/>
</dbReference>
<evidence type="ECO:0000313" key="7">
    <source>
        <dbReference type="EMBL" id="MDB1124009.1"/>
    </source>
</evidence>
<evidence type="ECO:0000256" key="1">
    <source>
        <dbReference type="ARBA" id="ARBA00001947"/>
    </source>
</evidence>
<dbReference type="PANTHER" id="PTHR30096:SF0">
    <property type="entry name" value="4,5-DOPA DIOXYGENASE EXTRADIOL-LIKE PROTEIN"/>
    <property type="match status" value="1"/>
</dbReference>
<evidence type="ECO:0000256" key="5">
    <source>
        <dbReference type="ARBA" id="ARBA00023002"/>
    </source>
</evidence>
<name>A0ABT4YR26_9VIBR</name>
<organism evidence="7 8">
    <name type="scientific">Vibrio algarum</name>
    <dbReference type="NCBI Taxonomy" id="3020714"/>
    <lineage>
        <taxon>Bacteria</taxon>
        <taxon>Pseudomonadati</taxon>
        <taxon>Pseudomonadota</taxon>
        <taxon>Gammaproteobacteria</taxon>
        <taxon>Vibrionales</taxon>
        <taxon>Vibrionaceae</taxon>
        <taxon>Vibrio</taxon>
    </lineage>
</organism>
<comment type="cofactor">
    <cofactor evidence="1">
        <name>Zn(2+)</name>
        <dbReference type="ChEBI" id="CHEBI:29105"/>
    </cofactor>
</comment>
<feature type="domain" description="Extradiol ring-cleavage dioxygenase class III enzyme subunit B" evidence="6">
    <location>
        <begin position="10"/>
        <end position="239"/>
    </location>
</feature>
<evidence type="ECO:0000313" key="8">
    <source>
        <dbReference type="Proteomes" id="UP001210678"/>
    </source>
</evidence>